<dbReference type="AlphaFoldDB" id="A0A9N9Y838"/>
<reference evidence="5" key="1">
    <citation type="submission" date="2019-06" db="EMBL/GenBank/DDBJ databases">
        <authorList>
            <person name="Broberg M."/>
        </authorList>
    </citation>
    <scope>NUCLEOTIDE SEQUENCE [LARGE SCALE GENOMIC DNA]</scope>
</reference>
<dbReference type="PROSITE" id="PS50011">
    <property type="entry name" value="PROTEIN_KINASE_DOM"/>
    <property type="match status" value="1"/>
</dbReference>
<dbReference type="GO" id="GO:0005524">
    <property type="term" value="F:ATP binding"/>
    <property type="evidence" value="ECO:0007669"/>
    <property type="project" value="InterPro"/>
</dbReference>
<feature type="compositionally biased region" description="Polar residues" evidence="1">
    <location>
        <begin position="50"/>
        <end position="63"/>
    </location>
</feature>
<feature type="compositionally biased region" description="Low complexity" evidence="1">
    <location>
        <begin position="981"/>
        <end position="997"/>
    </location>
</feature>
<evidence type="ECO:0000259" key="3">
    <source>
        <dbReference type="PROSITE" id="PS50011"/>
    </source>
</evidence>
<keyword evidence="2" id="KW-0472">Membrane</keyword>
<keyword evidence="5" id="KW-1185">Reference proteome</keyword>
<dbReference type="Gene3D" id="1.10.510.10">
    <property type="entry name" value="Transferase(Phosphotransferase) domain 1"/>
    <property type="match status" value="1"/>
</dbReference>
<dbReference type="InterPro" id="IPR000719">
    <property type="entry name" value="Prot_kinase_dom"/>
</dbReference>
<feature type="region of interest" description="Disordered" evidence="1">
    <location>
        <begin position="979"/>
        <end position="998"/>
    </location>
</feature>
<evidence type="ECO:0000313" key="5">
    <source>
        <dbReference type="Proteomes" id="UP000754883"/>
    </source>
</evidence>
<dbReference type="SMART" id="SM00220">
    <property type="entry name" value="S_TKc"/>
    <property type="match status" value="1"/>
</dbReference>
<feature type="region of interest" description="Disordered" evidence="1">
    <location>
        <begin position="738"/>
        <end position="852"/>
    </location>
</feature>
<evidence type="ECO:0000256" key="2">
    <source>
        <dbReference type="SAM" id="Phobius"/>
    </source>
</evidence>
<comment type="caution">
    <text evidence="4">The sequence shown here is derived from an EMBL/GenBank/DDBJ whole genome shotgun (WGS) entry which is preliminary data.</text>
</comment>
<feature type="compositionally biased region" description="Low complexity" evidence="1">
    <location>
        <begin position="797"/>
        <end position="813"/>
    </location>
</feature>
<dbReference type="SUPFAM" id="SSF56112">
    <property type="entry name" value="Protein kinase-like (PK-like)"/>
    <property type="match status" value="1"/>
</dbReference>
<reference evidence="4 5" key="2">
    <citation type="submission" date="2021-10" db="EMBL/GenBank/DDBJ databases">
        <authorList>
            <person name="Piombo E."/>
        </authorList>
    </citation>
    <scope>NUCLEOTIDE SEQUENCE [LARGE SCALE GENOMIC DNA]</scope>
</reference>
<accession>A0A9N9Y838</accession>
<feature type="compositionally biased region" description="Polar residues" evidence="1">
    <location>
        <begin position="739"/>
        <end position="748"/>
    </location>
</feature>
<evidence type="ECO:0000313" key="4">
    <source>
        <dbReference type="EMBL" id="CAG9993944.1"/>
    </source>
</evidence>
<feature type="domain" description="Protein kinase" evidence="3">
    <location>
        <begin position="285"/>
        <end position="630"/>
    </location>
</feature>
<dbReference type="OrthoDB" id="1046782at2759"/>
<feature type="compositionally biased region" description="Basic and acidic residues" evidence="1">
    <location>
        <begin position="814"/>
        <end position="852"/>
    </location>
</feature>
<dbReference type="Proteomes" id="UP000754883">
    <property type="component" value="Unassembled WGS sequence"/>
</dbReference>
<dbReference type="CDD" id="cd00180">
    <property type="entry name" value="PKc"/>
    <property type="match status" value="1"/>
</dbReference>
<dbReference type="InterPro" id="IPR011009">
    <property type="entry name" value="Kinase-like_dom_sf"/>
</dbReference>
<dbReference type="PANTHER" id="PTHR24359:SF37">
    <property type="entry name" value="PROTEIN KINASE DOMAIN-CONTAINING PROTEIN"/>
    <property type="match status" value="1"/>
</dbReference>
<keyword evidence="2" id="KW-0812">Transmembrane</keyword>
<keyword evidence="2" id="KW-1133">Transmembrane helix</keyword>
<gene>
    <name evidence="4" type="ORF">CBYS24578_00004520</name>
</gene>
<name>A0A9N9Y838_9HYPO</name>
<organism evidence="4 5">
    <name type="scientific">Clonostachys byssicola</name>
    <dbReference type="NCBI Taxonomy" id="160290"/>
    <lineage>
        <taxon>Eukaryota</taxon>
        <taxon>Fungi</taxon>
        <taxon>Dikarya</taxon>
        <taxon>Ascomycota</taxon>
        <taxon>Pezizomycotina</taxon>
        <taxon>Sordariomycetes</taxon>
        <taxon>Hypocreomycetidae</taxon>
        <taxon>Hypocreales</taxon>
        <taxon>Bionectriaceae</taxon>
        <taxon>Clonostachys</taxon>
    </lineage>
</organism>
<evidence type="ECO:0000256" key="1">
    <source>
        <dbReference type="SAM" id="MobiDB-lite"/>
    </source>
</evidence>
<sequence length="1107" mass="126680">MYDVQQLSLLTLELFRTSVPSLDSEVSRIERAATAEAPALRKKPVPINTKGASLTQAPPQNGNEFSSQGDIGFDISNNVDIIKDNGEKLFYCDFPPKKRAISTPSPSIEYEINSLIHDVQTALKEARIKCTLNSPGSFIPRDRFEEILTPEKVYLIIHNLKCYGEVQDKHAVAQDICFGDERGAPRLRIFAILLLMDRSEDIIKFIEDGVCDNCVLLTGWPTSCSIHGRHNVLEHYMPEDLEIFIGWRCIFSAPYIKIRRNMHSHYILQHGHCLPMKVCTVFSNDTEERVAQKGGFSKVYKVQIPNSQYNDELDDRHDRCFALKELTSESGQREAFRAELEFSLYLSHLGGEKKHLNRLLASFERHIKGGHSRYYFLFDWADGDLNQFWKSNEASRLDTNHEVWMAEQMSGLIEALKLIHNDRPWFGWQENRPEHDLSDFRHMYGRHGDLKPENILFFQSPGGKSDLVLADFGLGKLHSKVSQRGEDPRTLARTETYRPPEFDLPDRLITPAADIWSLGCVFLEYVSWYLREANVIEAEFSQERLPRDSNIVSTEPFFSIEKGENERDRAILKPTVRLWIRRLKENGNTTAYLKQILDIIEHEMLDLDATSRIKATALSKKFKNLVDILIQRRMNNEPADDSSSSLFRQVCREKVRVDSINQQLRQMLFDANRTIADQKSELVEVRSERDHHKEVVRRTKEYNNALLAVNESLVEEFTDLQDKYDGLVSRFDMRILPTPTDSTRSLTLSRRGASGANIKKKSRGHDALPLADDGDHQNQYDGLVAKYRTSLPTPPHSEASSTSRQSRVSSFSTSRDHWEDRERFRQEHRRERRSHSQEKERLARRFEKHDSKINQLHASARRNSVVGSKRSTSLFYSTLPLFVENILQRLPSAFKESPVPDGMVRMRWKCTCGVEFFDDVFDNDIPWTDSGAQKFQKKSRISTRQAINQTTQAILSLGRSLSGAVRKIISISGPILPTKNPAPSSNTQSTTTNPSATLGSVPADHLLLCVEKSLNETILIQNELNTIKTDRQLFQFLHSAYFETFILIIFLALPAAYVSRRVTGSIMNTGVVQHHINGLKPRPSLLRVVLHISSSLPIALTQNKRAY</sequence>
<dbReference type="EMBL" id="CABFNO020001523">
    <property type="protein sequence ID" value="CAG9993944.1"/>
    <property type="molecule type" value="Genomic_DNA"/>
</dbReference>
<feature type="region of interest" description="Disordered" evidence="1">
    <location>
        <begin position="40"/>
        <end position="63"/>
    </location>
</feature>
<feature type="transmembrane region" description="Helical" evidence="2">
    <location>
        <begin position="1040"/>
        <end position="1058"/>
    </location>
</feature>
<proteinExistence type="predicted"/>
<protein>
    <recommendedName>
        <fullName evidence="3">Protein kinase domain-containing protein</fullName>
    </recommendedName>
</protein>
<dbReference type="Pfam" id="PF00069">
    <property type="entry name" value="Pkinase"/>
    <property type="match status" value="1"/>
</dbReference>
<dbReference type="PANTHER" id="PTHR24359">
    <property type="entry name" value="SERINE/THREONINE-PROTEIN KINASE SBK1"/>
    <property type="match status" value="1"/>
</dbReference>
<dbReference type="GO" id="GO:0004674">
    <property type="term" value="F:protein serine/threonine kinase activity"/>
    <property type="evidence" value="ECO:0007669"/>
    <property type="project" value="TreeGrafter"/>
</dbReference>